<evidence type="ECO:0000259" key="1">
    <source>
        <dbReference type="Pfam" id="PF13240"/>
    </source>
</evidence>
<protein>
    <recommendedName>
        <fullName evidence="1">Zinc-ribbon domain-containing protein</fullName>
    </recommendedName>
</protein>
<reference evidence="2" key="1">
    <citation type="submission" date="2025-08" db="UniProtKB">
        <authorList>
            <consortium name="Ensembl"/>
        </authorList>
    </citation>
    <scope>IDENTIFICATION</scope>
</reference>
<proteinExistence type="predicted"/>
<reference evidence="2" key="2">
    <citation type="submission" date="2025-09" db="UniProtKB">
        <authorList>
            <consortium name="Ensembl"/>
        </authorList>
    </citation>
    <scope>IDENTIFICATION</scope>
</reference>
<keyword evidence="3" id="KW-1185">Reference proteome</keyword>
<accession>A0A8C5AQ68</accession>
<organism evidence="2 3">
    <name type="scientific">Gadus morhua</name>
    <name type="common">Atlantic cod</name>
    <dbReference type="NCBI Taxonomy" id="8049"/>
    <lineage>
        <taxon>Eukaryota</taxon>
        <taxon>Metazoa</taxon>
        <taxon>Chordata</taxon>
        <taxon>Craniata</taxon>
        <taxon>Vertebrata</taxon>
        <taxon>Euteleostomi</taxon>
        <taxon>Actinopterygii</taxon>
        <taxon>Neopterygii</taxon>
        <taxon>Teleostei</taxon>
        <taxon>Neoteleostei</taxon>
        <taxon>Acanthomorphata</taxon>
        <taxon>Zeiogadaria</taxon>
        <taxon>Gadariae</taxon>
        <taxon>Gadiformes</taxon>
        <taxon>Gadoidei</taxon>
        <taxon>Gadidae</taxon>
        <taxon>Gadus</taxon>
    </lineage>
</organism>
<dbReference type="Pfam" id="PF13240">
    <property type="entry name" value="Zn_Ribbon_1"/>
    <property type="match status" value="1"/>
</dbReference>
<dbReference type="AlphaFoldDB" id="A0A8C5AQ68"/>
<evidence type="ECO:0000313" key="3">
    <source>
        <dbReference type="Proteomes" id="UP000694546"/>
    </source>
</evidence>
<dbReference type="Proteomes" id="UP000694546">
    <property type="component" value="Chromosome 14"/>
</dbReference>
<sequence>MINQRLFCPQCGTKLQADFRFCPSCGEKFPAPLSVSITPHVFMRFSACVVSELSFDCIGSAHRIANTQYFSIGGIPDSGIVSEKL</sequence>
<name>A0A8C5AQ68_GADMO</name>
<dbReference type="InterPro" id="IPR026870">
    <property type="entry name" value="Zinc_ribbon_dom"/>
</dbReference>
<dbReference type="Ensembl" id="ENSGMOT00000048358.1">
    <property type="protein sequence ID" value="ENSGMOP00000035032.1"/>
    <property type="gene ID" value="ENSGMOG00000029426.1"/>
</dbReference>
<feature type="domain" description="Zinc-ribbon" evidence="1">
    <location>
        <begin position="7"/>
        <end position="28"/>
    </location>
</feature>
<evidence type="ECO:0000313" key="2">
    <source>
        <dbReference type="Ensembl" id="ENSGMOP00000035032.1"/>
    </source>
</evidence>